<feature type="transmembrane region" description="Helical" evidence="1">
    <location>
        <begin position="33"/>
        <end position="51"/>
    </location>
</feature>
<accession>A0A0P0CPK3</accession>
<geneLocation type="plasmid" evidence="2 3">
    <name>1</name>
</geneLocation>
<evidence type="ECO:0000313" key="2">
    <source>
        <dbReference type="EMBL" id="ALJ01660.1"/>
    </source>
</evidence>
<keyword evidence="2" id="KW-0614">Plasmid</keyword>
<gene>
    <name evidence="2" type="ORF">DC20_21610</name>
</gene>
<dbReference type="PATRIC" id="fig|512763.3.peg.4751"/>
<sequence length="98" mass="10840">MQGHQAGSHRGSPWPYPCLKAPWDLVKEATFPSLYGASTLQVSLSLLIVYLEARKSLLKLIGTRFSLSPICCAPFRMEFTSKPFGLLDEAVFCAAFKT</sequence>
<proteinExistence type="predicted"/>
<dbReference type="Proteomes" id="UP000061382">
    <property type="component" value="Plasmid 1"/>
</dbReference>
<name>A0A0P0CPK3_9BACT</name>
<keyword evidence="1" id="KW-0472">Membrane</keyword>
<dbReference type="KEGG" id="rti:DC20_21610"/>
<evidence type="ECO:0000256" key="1">
    <source>
        <dbReference type="SAM" id="Phobius"/>
    </source>
</evidence>
<keyword evidence="1" id="KW-0812">Transmembrane</keyword>
<reference evidence="2 3" key="1">
    <citation type="submission" date="2015-08" db="EMBL/GenBank/DDBJ databases">
        <title>Complete genome sequence of Rufibacter tibetensis strain 1351t, a radiation-resistant bacterium from tibet plateau.</title>
        <authorList>
            <person name="Dai J."/>
        </authorList>
    </citation>
    <scope>NUCLEOTIDE SEQUENCE [LARGE SCALE GENOMIC DNA]</scope>
    <source>
        <strain evidence="2 3">1351</strain>
        <plasmid evidence="2 3">1</plasmid>
    </source>
</reference>
<evidence type="ECO:0000313" key="3">
    <source>
        <dbReference type="Proteomes" id="UP000061382"/>
    </source>
</evidence>
<keyword evidence="3" id="KW-1185">Reference proteome</keyword>
<protein>
    <submittedName>
        <fullName evidence="2">Uncharacterized protein</fullName>
    </submittedName>
</protein>
<dbReference type="AlphaFoldDB" id="A0A0P0CPK3"/>
<organism evidence="2 3">
    <name type="scientific">Rufibacter tibetensis</name>
    <dbReference type="NCBI Taxonomy" id="512763"/>
    <lineage>
        <taxon>Bacteria</taxon>
        <taxon>Pseudomonadati</taxon>
        <taxon>Bacteroidota</taxon>
        <taxon>Cytophagia</taxon>
        <taxon>Cytophagales</taxon>
        <taxon>Hymenobacteraceae</taxon>
        <taxon>Rufibacter</taxon>
    </lineage>
</organism>
<keyword evidence="1" id="KW-1133">Transmembrane helix</keyword>
<dbReference type="EMBL" id="CP012644">
    <property type="protein sequence ID" value="ALJ01660.1"/>
    <property type="molecule type" value="Genomic_DNA"/>
</dbReference>